<dbReference type="Pfam" id="PF11687">
    <property type="entry name" value="DUF3284"/>
    <property type="match status" value="1"/>
</dbReference>
<evidence type="ECO:0000313" key="2">
    <source>
        <dbReference type="Proteomes" id="UP000033166"/>
    </source>
</evidence>
<organism evidence="1 2">
    <name type="scientific">Pseudolactococcus piscium MKFS47</name>
    <dbReference type="NCBI Taxonomy" id="297352"/>
    <lineage>
        <taxon>Bacteria</taxon>
        <taxon>Bacillati</taxon>
        <taxon>Bacillota</taxon>
        <taxon>Bacilli</taxon>
        <taxon>Lactobacillales</taxon>
        <taxon>Streptococcaceae</taxon>
        <taxon>Pseudolactococcus</taxon>
    </lineage>
</organism>
<evidence type="ECO:0000313" key="1">
    <source>
        <dbReference type="EMBL" id="CEN27399.1"/>
    </source>
</evidence>
<proteinExistence type="predicted"/>
<dbReference type="InterPro" id="IPR021701">
    <property type="entry name" value="DUF3284"/>
</dbReference>
<dbReference type="STRING" id="1364.LP2241_10175"/>
<dbReference type="HOGENOM" id="CLU_135501_1_0_9"/>
<dbReference type="RefSeq" id="WP_047914687.1">
    <property type="nucleotide sequence ID" value="NZ_LN774769.1"/>
</dbReference>
<dbReference type="AlphaFoldDB" id="A0A0D6DU00"/>
<dbReference type="KEGG" id="lpk:LACPI_0199"/>
<reference evidence="2" key="1">
    <citation type="submission" date="2015-01" db="EMBL/GenBank/DDBJ databases">
        <authorList>
            <person name="Andreevskaya M."/>
        </authorList>
    </citation>
    <scope>NUCLEOTIDE SEQUENCE [LARGE SCALE GENOMIC DNA]</scope>
    <source>
        <strain evidence="2">MKFS47</strain>
    </source>
</reference>
<dbReference type="EMBL" id="LN774769">
    <property type="protein sequence ID" value="CEN27399.1"/>
    <property type="molecule type" value="Genomic_DNA"/>
</dbReference>
<sequence>MKIIKTLDVPRQFIFDQIAASSLYDIYQHTGRSPKIASLTGFEYKKTFGKHQSGRIKFDDVEEPSVYAFTTSTNKNIFKTRWELHKLDDKSTDVIITETSQSLGMIQNINDTVMSFIFGKVKKRQMLAILDDITTSYHGR</sequence>
<protein>
    <submittedName>
        <fullName evidence="1">Uncharacterized protein YbhC</fullName>
    </submittedName>
</protein>
<name>A0A0D6DU00_9LACT</name>
<accession>A0A0D6DU00</accession>
<dbReference type="Proteomes" id="UP000033166">
    <property type="component" value="Chromosome I"/>
</dbReference>
<gene>
    <name evidence="1" type="primary">ybhC1</name>
    <name evidence="1" type="ORF">LACPI_0199</name>
</gene>